<dbReference type="EMBL" id="JABURY010000006">
    <property type="protein sequence ID" value="MBC9130130.1"/>
    <property type="molecule type" value="Genomic_DNA"/>
</dbReference>
<dbReference type="NCBIfam" id="NF007113">
    <property type="entry name" value="PRK09562.1"/>
    <property type="match status" value="1"/>
</dbReference>
<name>A0ABR7QVH1_9GAMM</name>
<keyword evidence="3" id="KW-1185">Reference proteome</keyword>
<sequence length="260" mass="30444">MVQSIEKLIAIMKQLRDPATGCEWDRIQTFDSIKSCTLEETYEVLDAIEHKNYAELKKELGDLLFQIVFYSELADEQNLFNFNDVCQAISHKLIQRHPHIFTDNKQKIAWETLKQQERNHKQQFSILDDIPASMPALMRAEKVQKRCAAVGFDWDNLAPVIEKVQEELDEVITEVQRTPPIQQNIEEEVGDLLFATVNLARHLGLRSEFTLQRAIGKFTQRFKQVEAHIQNRHQSLSDVSLEEMEQIWQQIKQREKQNIT</sequence>
<dbReference type="Proteomes" id="UP000651208">
    <property type="component" value="Unassembled WGS sequence"/>
</dbReference>
<dbReference type="InterPro" id="IPR048011">
    <property type="entry name" value="NTP-PPase_MazG-like_C"/>
</dbReference>
<dbReference type="InterPro" id="IPR011551">
    <property type="entry name" value="NTP_PyrPHydrolase_MazG"/>
</dbReference>
<dbReference type="PANTHER" id="PTHR30522:SF0">
    <property type="entry name" value="NUCLEOSIDE TRIPHOSPHATE PYROPHOSPHOHYDROLASE"/>
    <property type="match status" value="1"/>
</dbReference>
<feature type="domain" description="NTP pyrophosphohydrolase MazG-like" evidence="1">
    <location>
        <begin position="28"/>
        <end position="101"/>
    </location>
</feature>
<dbReference type="PANTHER" id="PTHR30522">
    <property type="entry name" value="NUCLEOSIDE TRIPHOSPHATE PYROPHOSPHOHYDROLASE"/>
    <property type="match status" value="1"/>
</dbReference>
<evidence type="ECO:0000259" key="1">
    <source>
        <dbReference type="Pfam" id="PF03819"/>
    </source>
</evidence>
<dbReference type="InterPro" id="IPR004518">
    <property type="entry name" value="MazG-like_dom"/>
</dbReference>
<dbReference type="InterPro" id="IPR048015">
    <property type="entry name" value="NTP-PPase_MazG-like_N"/>
</dbReference>
<dbReference type="NCBIfam" id="TIGR00444">
    <property type="entry name" value="mazG"/>
    <property type="match status" value="1"/>
</dbReference>
<proteinExistence type="predicted"/>
<accession>A0ABR7QVH1</accession>
<dbReference type="EC" id="3.6.1.9" evidence="2"/>
<dbReference type="CDD" id="cd11528">
    <property type="entry name" value="NTP-PPase_MazG_Nterm"/>
    <property type="match status" value="1"/>
</dbReference>
<keyword evidence="2" id="KW-0378">Hydrolase</keyword>
<evidence type="ECO:0000313" key="2">
    <source>
        <dbReference type="EMBL" id="MBC9130130.1"/>
    </source>
</evidence>
<dbReference type="RefSeq" id="WP_187754833.1">
    <property type="nucleotide sequence ID" value="NZ_JABURY010000006.1"/>
</dbReference>
<evidence type="ECO:0000313" key="3">
    <source>
        <dbReference type="Proteomes" id="UP000651208"/>
    </source>
</evidence>
<comment type="caution">
    <text evidence="2">The sequence shown here is derived from an EMBL/GenBank/DDBJ whole genome shotgun (WGS) entry which is preliminary data.</text>
</comment>
<organism evidence="2 3">
    <name type="scientific">Frischella japonica</name>
    <dbReference type="NCBI Taxonomy" id="2741544"/>
    <lineage>
        <taxon>Bacteria</taxon>
        <taxon>Pseudomonadati</taxon>
        <taxon>Pseudomonadota</taxon>
        <taxon>Gammaproteobacteria</taxon>
        <taxon>Orbales</taxon>
        <taxon>Orbaceae</taxon>
        <taxon>Frischella</taxon>
    </lineage>
</organism>
<reference evidence="2 3" key="1">
    <citation type="submission" date="2020-06" db="EMBL/GenBank/DDBJ databases">
        <title>Frischella cerana isolated from Apis cerana gut homogenate.</title>
        <authorList>
            <person name="Wolter L.A."/>
            <person name="Suenami S."/>
            <person name="Miyazaki R."/>
        </authorList>
    </citation>
    <scope>NUCLEOTIDE SEQUENCE [LARGE SCALE GENOMIC DNA]</scope>
    <source>
        <strain evidence="2 3">Ac13</strain>
    </source>
</reference>
<dbReference type="GO" id="GO:0047429">
    <property type="term" value="F:nucleoside triphosphate diphosphatase activity"/>
    <property type="evidence" value="ECO:0007669"/>
    <property type="project" value="UniProtKB-EC"/>
</dbReference>
<protein>
    <submittedName>
        <fullName evidence="2">Nucleoside triphosphate pyrophosphohydrolase</fullName>
        <ecNumber evidence="2">3.6.1.9</ecNumber>
    </submittedName>
</protein>
<gene>
    <name evidence="2" type="primary">mazG</name>
    <name evidence="2" type="ORF">FcAc13_02275</name>
</gene>
<feature type="domain" description="NTP pyrophosphohydrolase MazG-like" evidence="1">
    <location>
        <begin position="162"/>
        <end position="225"/>
    </location>
</feature>
<dbReference type="CDD" id="cd11529">
    <property type="entry name" value="NTP-PPase_MazG_Cterm"/>
    <property type="match status" value="1"/>
</dbReference>
<dbReference type="SUPFAM" id="SSF101386">
    <property type="entry name" value="all-alpha NTP pyrophosphatases"/>
    <property type="match status" value="2"/>
</dbReference>
<dbReference type="Pfam" id="PF03819">
    <property type="entry name" value="MazG"/>
    <property type="match status" value="2"/>
</dbReference>
<dbReference type="Gene3D" id="1.10.287.1080">
    <property type="entry name" value="MazG-like"/>
    <property type="match status" value="2"/>
</dbReference>